<feature type="domain" description="Transposase IS110-like N-terminal" evidence="1">
    <location>
        <begin position="19"/>
        <end position="85"/>
    </location>
</feature>
<accession>A0A0M4RWQ2</accession>
<dbReference type="GO" id="GO:0006313">
    <property type="term" value="P:DNA transposition"/>
    <property type="evidence" value="ECO:0007669"/>
    <property type="project" value="InterPro"/>
</dbReference>
<dbReference type="AlphaFoldDB" id="A0A0M4RWQ2"/>
<dbReference type="Pfam" id="PF01548">
    <property type="entry name" value="DEDD_Tnp_IS110"/>
    <property type="match status" value="1"/>
</dbReference>
<dbReference type="InterPro" id="IPR002525">
    <property type="entry name" value="Transp_IS110-like_N"/>
</dbReference>
<organism evidence="2">
    <name type="scientific">Fusobacterium animalis</name>
    <dbReference type="NCBI Taxonomy" id="76859"/>
    <lineage>
        <taxon>Bacteria</taxon>
        <taxon>Fusobacteriati</taxon>
        <taxon>Fusobacteriota</taxon>
        <taxon>Fusobacteriia</taxon>
        <taxon>Fusobacteriales</taxon>
        <taxon>Fusobacteriaceae</taxon>
        <taxon>Fusobacterium</taxon>
    </lineage>
</organism>
<dbReference type="EMBL" id="CP012713">
    <property type="protein sequence ID" value="ALF17321.1"/>
    <property type="molecule type" value="Genomic_DNA"/>
</dbReference>
<gene>
    <name evidence="2" type="ORF">RN98_03725</name>
</gene>
<evidence type="ECO:0000313" key="2">
    <source>
        <dbReference type="EMBL" id="ALF17321.1"/>
    </source>
</evidence>
<dbReference type="GO" id="GO:0003677">
    <property type="term" value="F:DNA binding"/>
    <property type="evidence" value="ECO:0007669"/>
    <property type="project" value="InterPro"/>
</dbReference>
<dbReference type="OrthoDB" id="9811278at2"/>
<proteinExistence type="predicted"/>
<dbReference type="Proteomes" id="UP000063147">
    <property type="component" value="Chromosome"/>
</dbReference>
<name>A0A0M4RWQ2_9FUSO</name>
<dbReference type="GO" id="GO:0004803">
    <property type="term" value="F:transposase activity"/>
    <property type="evidence" value="ECO:0007669"/>
    <property type="project" value="InterPro"/>
</dbReference>
<protein>
    <recommendedName>
        <fullName evidence="1">Transposase IS110-like N-terminal domain-containing protein</fullName>
    </recommendedName>
</protein>
<evidence type="ECO:0000259" key="1">
    <source>
        <dbReference type="Pfam" id="PF01548"/>
    </source>
</evidence>
<reference evidence="2 3" key="1">
    <citation type="submission" date="2015-09" db="EMBL/GenBank/DDBJ databases">
        <authorList>
            <person name="Jackson K.R."/>
            <person name="Lunt B.L."/>
            <person name="Fisher J.N.B."/>
            <person name="Gardner A.V."/>
            <person name="Bailey M.E."/>
            <person name="Deus L.M."/>
            <person name="Earl A.S."/>
            <person name="Gibby P.D."/>
            <person name="Hartmann K.A."/>
            <person name="Liu J.E."/>
            <person name="Manci A.M."/>
            <person name="Nielsen D.A."/>
            <person name="Solomon M.B."/>
            <person name="Breakwell D.P."/>
            <person name="Burnett S.H."/>
            <person name="Grose J.H."/>
        </authorList>
    </citation>
    <scope>NUCLEOTIDE SEQUENCE [LARGE SCALE GENOMIC DNA]</scope>
    <source>
        <strain evidence="2 3">KCOM 1279</strain>
    </source>
</reference>
<evidence type="ECO:0000313" key="3">
    <source>
        <dbReference type="Proteomes" id="UP000063147"/>
    </source>
</evidence>
<dbReference type="RefSeq" id="WP_060675891.1">
    <property type="nucleotide sequence ID" value="NZ_CP012713.1"/>
</dbReference>
<sequence length="88" mass="10170">MLNSQINKIQAITSDTLIVGVDIAKNIQWAQFINFRGIEVSKHICFENNYSDFNSIMEKIEEIKSKNNFLSVIVGMEPTGHYWKTFAR</sequence>
<dbReference type="PATRIC" id="fig|76859.3.peg.733"/>